<gene>
    <name evidence="9" type="ORF">EGI31_11835</name>
</gene>
<dbReference type="RefSeq" id="WP_255037421.1">
    <property type="nucleotide sequence ID" value="NZ_RJUF01000034.1"/>
</dbReference>
<reference evidence="9 10" key="1">
    <citation type="submission" date="2018-11" db="EMBL/GenBank/DDBJ databases">
        <title>Novel bacteria species description.</title>
        <authorList>
            <person name="Han J.-H."/>
        </authorList>
    </citation>
    <scope>NUCLEOTIDE SEQUENCE [LARGE SCALE GENOMIC DNA]</scope>
    <source>
        <strain evidence="9 10">KCTC23259</strain>
    </source>
</reference>
<dbReference type="SUPFAM" id="SSF88723">
    <property type="entry name" value="PIN domain-like"/>
    <property type="match status" value="1"/>
</dbReference>
<dbReference type="GO" id="GO:0016787">
    <property type="term" value="F:hydrolase activity"/>
    <property type="evidence" value="ECO:0007669"/>
    <property type="project" value="UniProtKB-KW"/>
</dbReference>
<dbReference type="InterPro" id="IPR029060">
    <property type="entry name" value="PIN-like_dom_sf"/>
</dbReference>
<evidence type="ECO:0000313" key="10">
    <source>
        <dbReference type="Proteomes" id="UP001204144"/>
    </source>
</evidence>
<sequence length="121" mass="13624">MRLVDSNILIFAAMPEYPQLKELLEQDDIAVSELSRLEVMGFPGLTQEAEEFFNAVFSIVTILPISEEVVNRAIAIRQLYNIKPADSIIAATTLLYCNELITQDNGFNRIPELILNNPIDL</sequence>
<evidence type="ECO:0000259" key="8">
    <source>
        <dbReference type="Pfam" id="PF01850"/>
    </source>
</evidence>
<protein>
    <submittedName>
        <fullName evidence="9">PIN domain-containing protein</fullName>
    </submittedName>
</protein>
<dbReference type="Pfam" id="PF01850">
    <property type="entry name" value="PIN"/>
    <property type="match status" value="1"/>
</dbReference>
<comment type="cofactor">
    <cofactor evidence="1">
        <name>Mg(2+)</name>
        <dbReference type="ChEBI" id="CHEBI:18420"/>
    </cofactor>
</comment>
<proteinExistence type="inferred from homology"/>
<dbReference type="GO" id="GO:0004518">
    <property type="term" value="F:nuclease activity"/>
    <property type="evidence" value="ECO:0007669"/>
    <property type="project" value="UniProtKB-KW"/>
</dbReference>
<evidence type="ECO:0000256" key="7">
    <source>
        <dbReference type="ARBA" id="ARBA00038093"/>
    </source>
</evidence>
<keyword evidence="2" id="KW-1277">Toxin-antitoxin system</keyword>
<dbReference type="PANTHER" id="PTHR33653:SF1">
    <property type="entry name" value="RIBONUCLEASE VAPC2"/>
    <property type="match status" value="1"/>
</dbReference>
<evidence type="ECO:0000256" key="4">
    <source>
        <dbReference type="ARBA" id="ARBA00022723"/>
    </source>
</evidence>
<dbReference type="Proteomes" id="UP001204144">
    <property type="component" value="Unassembled WGS sequence"/>
</dbReference>
<evidence type="ECO:0000256" key="1">
    <source>
        <dbReference type="ARBA" id="ARBA00001946"/>
    </source>
</evidence>
<dbReference type="EMBL" id="RJUF01000034">
    <property type="protein sequence ID" value="MCP9763645.1"/>
    <property type="molecule type" value="Genomic_DNA"/>
</dbReference>
<keyword evidence="4" id="KW-0479">Metal-binding</keyword>
<dbReference type="CDD" id="cd18738">
    <property type="entry name" value="PIN_VapC4-5_FitB-like"/>
    <property type="match status" value="1"/>
</dbReference>
<evidence type="ECO:0000256" key="6">
    <source>
        <dbReference type="ARBA" id="ARBA00022842"/>
    </source>
</evidence>
<dbReference type="InterPro" id="IPR002716">
    <property type="entry name" value="PIN_dom"/>
</dbReference>
<keyword evidence="5" id="KW-0378">Hydrolase</keyword>
<dbReference type="InterPro" id="IPR050556">
    <property type="entry name" value="Type_II_TA_system_RNase"/>
</dbReference>
<evidence type="ECO:0000256" key="3">
    <source>
        <dbReference type="ARBA" id="ARBA00022722"/>
    </source>
</evidence>
<keyword evidence="3" id="KW-0540">Nuclease</keyword>
<evidence type="ECO:0000256" key="2">
    <source>
        <dbReference type="ARBA" id="ARBA00022649"/>
    </source>
</evidence>
<dbReference type="Gene3D" id="3.40.50.1010">
    <property type="entry name" value="5'-nuclease"/>
    <property type="match status" value="1"/>
</dbReference>
<comment type="caution">
    <text evidence="9">The sequence shown here is derived from an EMBL/GenBank/DDBJ whole genome shotgun (WGS) entry which is preliminary data.</text>
</comment>
<dbReference type="PANTHER" id="PTHR33653">
    <property type="entry name" value="RIBONUCLEASE VAPC2"/>
    <property type="match status" value="1"/>
</dbReference>
<feature type="domain" description="PIN" evidence="8">
    <location>
        <begin position="3"/>
        <end position="112"/>
    </location>
</feature>
<dbReference type="AlphaFoldDB" id="A0AAE3KWX4"/>
<keyword evidence="10" id="KW-1185">Reference proteome</keyword>
<comment type="similarity">
    <text evidence="7">Belongs to the PINc/VapC protein family.</text>
</comment>
<name>A0AAE3KWX4_9BACT</name>
<evidence type="ECO:0000313" key="9">
    <source>
        <dbReference type="EMBL" id="MCP9763645.1"/>
    </source>
</evidence>
<accession>A0AAE3KWX4</accession>
<evidence type="ECO:0000256" key="5">
    <source>
        <dbReference type="ARBA" id="ARBA00022801"/>
    </source>
</evidence>
<dbReference type="GO" id="GO:0046872">
    <property type="term" value="F:metal ion binding"/>
    <property type="evidence" value="ECO:0007669"/>
    <property type="project" value="UniProtKB-KW"/>
</dbReference>
<organism evidence="9 10">
    <name type="scientific">Lacihabitans soyangensis</name>
    <dbReference type="NCBI Taxonomy" id="869394"/>
    <lineage>
        <taxon>Bacteria</taxon>
        <taxon>Pseudomonadati</taxon>
        <taxon>Bacteroidota</taxon>
        <taxon>Cytophagia</taxon>
        <taxon>Cytophagales</taxon>
        <taxon>Leadbetterellaceae</taxon>
        <taxon>Lacihabitans</taxon>
    </lineage>
</organism>
<keyword evidence="6" id="KW-0460">Magnesium</keyword>